<organism evidence="4">
    <name type="scientific">Echinostoma caproni</name>
    <dbReference type="NCBI Taxonomy" id="27848"/>
    <lineage>
        <taxon>Eukaryota</taxon>
        <taxon>Metazoa</taxon>
        <taxon>Spiralia</taxon>
        <taxon>Lophotrochozoa</taxon>
        <taxon>Platyhelminthes</taxon>
        <taxon>Trematoda</taxon>
        <taxon>Digenea</taxon>
        <taxon>Plagiorchiida</taxon>
        <taxon>Echinostomata</taxon>
        <taxon>Echinostomatoidea</taxon>
        <taxon>Echinostomatidae</taxon>
        <taxon>Echinostoma</taxon>
    </lineage>
</organism>
<dbReference type="Proteomes" id="UP000272942">
    <property type="component" value="Unassembled WGS sequence"/>
</dbReference>
<dbReference type="EMBL" id="UZAN01001046">
    <property type="protein sequence ID" value="VDP21558.1"/>
    <property type="molecule type" value="Genomic_DNA"/>
</dbReference>
<accession>A0A183A039</accession>
<sequence>MYSHIVTFLSIDIADQVFEFIITMPETDPYTQLKEAFITRTAVSDERRLDELFGDSKSATTPRPSSVVEVEVARLHIPAEITRQPALTLNIAGTTNNLAPEPRNAP</sequence>
<proteinExistence type="predicted"/>
<evidence type="ECO:0000259" key="1">
    <source>
        <dbReference type="Pfam" id="PF23055"/>
    </source>
</evidence>
<evidence type="ECO:0000313" key="4">
    <source>
        <dbReference type="WBParaSite" id="ECPE_0000032301-mRNA-1"/>
    </source>
</evidence>
<protein>
    <recommendedName>
        <fullName evidence="1">DUF7041 domain-containing protein</fullName>
    </recommendedName>
</protein>
<dbReference type="Pfam" id="PF23055">
    <property type="entry name" value="DUF7041"/>
    <property type="match status" value="1"/>
</dbReference>
<feature type="domain" description="DUF7041" evidence="1">
    <location>
        <begin position="1"/>
        <end position="52"/>
    </location>
</feature>
<gene>
    <name evidence="2" type="ORF">ECPE_LOCUS324</name>
</gene>
<name>A0A183A039_9TREM</name>
<dbReference type="OrthoDB" id="6251906at2759"/>
<dbReference type="WBParaSite" id="ECPE_0000032301-mRNA-1">
    <property type="protein sequence ID" value="ECPE_0000032301-mRNA-1"/>
    <property type="gene ID" value="ECPE_0000032301"/>
</dbReference>
<reference evidence="4" key="1">
    <citation type="submission" date="2016-06" db="UniProtKB">
        <authorList>
            <consortium name="WormBaseParasite"/>
        </authorList>
    </citation>
    <scope>IDENTIFICATION</scope>
</reference>
<dbReference type="AlphaFoldDB" id="A0A183A039"/>
<dbReference type="InterPro" id="IPR055469">
    <property type="entry name" value="DUF7041"/>
</dbReference>
<reference evidence="2 3" key="2">
    <citation type="submission" date="2018-11" db="EMBL/GenBank/DDBJ databases">
        <authorList>
            <consortium name="Pathogen Informatics"/>
        </authorList>
    </citation>
    <scope>NUCLEOTIDE SEQUENCE [LARGE SCALE GENOMIC DNA]</scope>
    <source>
        <strain evidence="2 3">Egypt</strain>
    </source>
</reference>
<evidence type="ECO:0000313" key="2">
    <source>
        <dbReference type="EMBL" id="VDP21558.1"/>
    </source>
</evidence>
<keyword evidence="3" id="KW-1185">Reference proteome</keyword>
<evidence type="ECO:0000313" key="3">
    <source>
        <dbReference type="Proteomes" id="UP000272942"/>
    </source>
</evidence>